<organism evidence="2 3">
    <name type="scientific">Lachancea mirantina</name>
    <dbReference type="NCBI Taxonomy" id="1230905"/>
    <lineage>
        <taxon>Eukaryota</taxon>
        <taxon>Fungi</taxon>
        <taxon>Dikarya</taxon>
        <taxon>Ascomycota</taxon>
        <taxon>Saccharomycotina</taxon>
        <taxon>Saccharomycetes</taxon>
        <taxon>Saccharomycetales</taxon>
        <taxon>Saccharomycetaceae</taxon>
        <taxon>Lachancea</taxon>
    </lineage>
</organism>
<dbReference type="Gene3D" id="3.60.21.10">
    <property type="match status" value="1"/>
</dbReference>
<protein>
    <submittedName>
        <fullName evidence="2">LAMI_0F14532g1_1</fullName>
    </submittedName>
</protein>
<dbReference type="AlphaFoldDB" id="A0A1G4K3V2"/>
<dbReference type="GO" id="GO:0006798">
    <property type="term" value="P:polyphosphate catabolic process"/>
    <property type="evidence" value="ECO:0007669"/>
    <property type="project" value="TreeGrafter"/>
</dbReference>
<dbReference type="GO" id="GO:0005737">
    <property type="term" value="C:cytoplasm"/>
    <property type="evidence" value="ECO:0007669"/>
    <property type="project" value="TreeGrafter"/>
</dbReference>
<keyword evidence="3" id="KW-1185">Reference proteome</keyword>
<dbReference type="SUPFAM" id="SSF56300">
    <property type="entry name" value="Metallo-dependent phosphatases"/>
    <property type="match status" value="1"/>
</dbReference>
<reference evidence="3" key="1">
    <citation type="submission" date="2016-03" db="EMBL/GenBank/DDBJ databases">
        <authorList>
            <person name="Devillers H."/>
        </authorList>
    </citation>
    <scope>NUCLEOTIDE SEQUENCE [LARGE SCALE GENOMIC DNA]</scope>
</reference>
<evidence type="ECO:0000313" key="2">
    <source>
        <dbReference type="EMBL" id="SCU98417.1"/>
    </source>
</evidence>
<dbReference type="PANTHER" id="PTHR42850">
    <property type="entry name" value="METALLOPHOSPHOESTERASE"/>
    <property type="match status" value="1"/>
</dbReference>
<dbReference type="OrthoDB" id="10267127at2759"/>
<feature type="domain" description="Calcineurin-like phosphoesterase" evidence="1">
    <location>
        <begin position="48"/>
        <end position="213"/>
    </location>
</feature>
<dbReference type="Pfam" id="PF00149">
    <property type="entry name" value="Metallophos"/>
    <property type="match status" value="1"/>
</dbReference>
<accession>A0A1G4K3V2</accession>
<dbReference type="Proteomes" id="UP000191024">
    <property type="component" value="Chromosome F"/>
</dbReference>
<gene>
    <name evidence="2" type="ORF">LAMI_0F14532G</name>
</gene>
<name>A0A1G4K3V2_9SACH</name>
<dbReference type="PANTHER" id="PTHR42850:SF4">
    <property type="entry name" value="ZINC-DEPENDENT ENDOPOLYPHOSPHATASE"/>
    <property type="match status" value="1"/>
</dbReference>
<evidence type="ECO:0000259" key="1">
    <source>
        <dbReference type="Pfam" id="PF00149"/>
    </source>
</evidence>
<dbReference type="GO" id="GO:0016791">
    <property type="term" value="F:phosphatase activity"/>
    <property type="evidence" value="ECO:0007669"/>
    <property type="project" value="TreeGrafter"/>
</dbReference>
<sequence>MARDWRLYLVSVVSVLFLCYTYVVLASPGRTLPVMHTLHSIATETATRYVFVGDVHGMFDEFEQLMRDLNVDDGSTQVVLLGDFVSKGPDSVKTVDYLLENTNSTRCILGNHELDVLFAHLNAHRLARHHPDPWVPLEFTTTQYVPDNSDVKSRDVTLAAALGSDRLARLAQHCSAALEIRIPSRRGSHHASHAYWAVHAGLAPDLMSPDTLDIGAITTMKYVNRHNHTQTSKTKFRGSTRWYKLWDPLDTDKTVVYGHDAKKGLNIRKNTRGLDSACAAGGKLTALELKPEANTYVERIHSVTCRQMI</sequence>
<dbReference type="GO" id="GO:0000298">
    <property type="term" value="F:endopolyphosphatase activity"/>
    <property type="evidence" value="ECO:0007669"/>
    <property type="project" value="TreeGrafter"/>
</dbReference>
<dbReference type="InterPro" id="IPR004843">
    <property type="entry name" value="Calcineurin-like_PHP"/>
</dbReference>
<proteinExistence type="predicted"/>
<dbReference type="EMBL" id="LT598467">
    <property type="protein sequence ID" value="SCU98417.1"/>
    <property type="molecule type" value="Genomic_DNA"/>
</dbReference>
<evidence type="ECO:0000313" key="3">
    <source>
        <dbReference type="Proteomes" id="UP000191024"/>
    </source>
</evidence>
<dbReference type="InterPro" id="IPR050126">
    <property type="entry name" value="Ap4A_hydrolase"/>
</dbReference>
<dbReference type="InterPro" id="IPR029052">
    <property type="entry name" value="Metallo-depent_PP-like"/>
</dbReference>
<dbReference type="STRING" id="1230905.A0A1G4K3V2"/>